<dbReference type="Proteomes" id="UP000515150">
    <property type="component" value="Chromosome 24"/>
</dbReference>
<evidence type="ECO:0000256" key="1">
    <source>
        <dbReference type="SAM" id="MobiDB-lite"/>
    </source>
</evidence>
<keyword evidence="2" id="KW-1185">Reference proteome</keyword>
<dbReference type="KEGG" id="bspl:129603668"/>
<sequence>MTGEENMNNPQSTKRSRSSVWITLMDFLVWSSGKRVPSRVLQHKMLLKRRLLEKYGAPVLLDLSRGHIMILRQILWINRGFKQITTSLRRMNRSAEYRLETPKSKWETPPKVVENERAKILWDFQIQTDRMVMANQPDIVVVDKEQSKVVVVDVAIPSDGNIRKKEHEKLEKYQGLREELEKAWKVKATVVVIGALGVVTPNLEEWLRHPWKNIRHLSPEKCSPRNSKDTAQNPQAPWPLVEDPSLESG</sequence>
<dbReference type="OrthoDB" id="6747990at2759"/>
<dbReference type="AlphaFoldDB" id="A0A9W2XKF7"/>
<name>A0A9W2XKF7_BETSP</name>
<accession>A0A9W2XKF7</accession>
<proteinExistence type="predicted"/>
<dbReference type="PANTHER" id="PTHR35450">
    <property type="entry name" value="REVERSE TRANSCRIPTASE DOMAIN-CONTAINING PROTEIN"/>
    <property type="match status" value="1"/>
</dbReference>
<feature type="compositionally biased region" description="Basic and acidic residues" evidence="1">
    <location>
        <begin position="218"/>
        <end position="228"/>
    </location>
</feature>
<evidence type="ECO:0000313" key="2">
    <source>
        <dbReference type="Proteomes" id="UP000515150"/>
    </source>
</evidence>
<dbReference type="PANTHER" id="PTHR35450:SF2">
    <property type="entry name" value="REVERSE TRANSCRIPTASE DOMAIN-CONTAINING PROTEIN"/>
    <property type="match status" value="1"/>
</dbReference>
<feature type="region of interest" description="Disordered" evidence="1">
    <location>
        <begin position="218"/>
        <end position="249"/>
    </location>
</feature>
<evidence type="ECO:0000313" key="3">
    <source>
        <dbReference type="RefSeq" id="XP_055362142.1"/>
    </source>
</evidence>
<reference evidence="3" key="1">
    <citation type="submission" date="2025-08" db="UniProtKB">
        <authorList>
            <consortium name="RefSeq"/>
        </authorList>
    </citation>
    <scope>IDENTIFICATION</scope>
</reference>
<dbReference type="GeneID" id="129603668"/>
<organism evidence="2 3">
    <name type="scientific">Betta splendens</name>
    <name type="common">Siamese fighting fish</name>
    <dbReference type="NCBI Taxonomy" id="158456"/>
    <lineage>
        <taxon>Eukaryota</taxon>
        <taxon>Metazoa</taxon>
        <taxon>Chordata</taxon>
        <taxon>Craniata</taxon>
        <taxon>Vertebrata</taxon>
        <taxon>Euteleostomi</taxon>
        <taxon>Actinopterygii</taxon>
        <taxon>Neopterygii</taxon>
        <taxon>Teleostei</taxon>
        <taxon>Neoteleostei</taxon>
        <taxon>Acanthomorphata</taxon>
        <taxon>Anabantaria</taxon>
        <taxon>Anabantiformes</taxon>
        <taxon>Anabantoidei</taxon>
        <taxon>Osphronemidae</taxon>
        <taxon>Betta</taxon>
    </lineage>
</organism>
<gene>
    <name evidence="3" type="primary">LOC129603668</name>
</gene>
<dbReference type="RefSeq" id="XP_055362142.1">
    <property type="nucleotide sequence ID" value="XM_055506167.1"/>
</dbReference>
<protein>
    <submittedName>
        <fullName evidence="3">Uncharacterized protein LOC129603668</fullName>
    </submittedName>
</protein>